<dbReference type="SMART" id="SM00448">
    <property type="entry name" value="REC"/>
    <property type="match status" value="1"/>
</dbReference>
<comment type="caution">
    <text evidence="4">The sequence shown here is derived from an EMBL/GenBank/DDBJ whole genome shotgun (WGS) entry which is preliminary data.</text>
</comment>
<dbReference type="InterPro" id="IPR001789">
    <property type="entry name" value="Sig_transdc_resp-reg_receiver"/>
</dbReference>
<feature type="modified residue" description="4-aspartylphosphate" evidence="2">
    <location>
        <position position="70"/>
    </location>
</feature>
<feature type="domain" description="Response regulatory" evidence="3">
    <location>
        <begin position="21"/>
        <end position="137"/>
    </location>
</feature>
<gene>
    <name evidence="4" type="ORF">GF068_26155</name>
</gene>
<evidence type="ECO:0000256" key="2">
    <source>
        <dbReference type="PROSITE-ProRule" id="PRU00169"/>
    </source>
</evidence>
<dbReference type="Pfam" id="PF00072">
    <property type="entry name" value="Response_reg"/>
    <property type="match status" value="1"/>
</dbReference>
<dbReference type="SUPFAM" id="SSF52172">
    <property type="entry name" value="CheY-like"/>
    <property type="match status" value="1"/>
</dbReference>
<dbReference type="OrthoDB" id="5511653at2"/>
<protein>
    <submittedName>
        <fullName evidence="4">Response regulator</fullName>
    </submittedName>
</protein>
<evidence type="ECO:0000313" key="4">
    <source>
        <dbReference type="EMBL" id="MRG95373.1"/>
    </source>
</evidence>
<evidence type="ECO:0000259" key="3">
    <source>
        <dbReference type="PROSITE" id="PS50110"/>
    </source>
</evidence>
<dbReference type="EMBL" id="WJIE01000007">
    <property type="protein sequence ID" value="MRG95373.1"/>
    <property type="molecule type" value="Genomic_DNA"/>
</dbReference>
<evidence type="ECO:0000313" key="5">
    <source>
        <dbReference type="Proteomes" id="UP000440224"/>
    </source>
</evidence>
<dbReference type="InterPro" id="IPR050595">
    <property type="entry name" value="Bact_response_regulator"/>
</dbReference>
<dbReference type="InterPro" id="IPR011006">
    <property type="entry name" value="CheY-like_superfamily"/>
</dbReference>
<sequence>MPLWASAPRRESGGKALERVRVLVIDDDTTFGMVAARRLEEAGFAVRFHRGPFGCLQAIRDMRCDVVVLDVNMPKLDGPLVLRMIRDAAGMGRTRVLLCSNMEPGPLARLAEASGAHGALAKNAFDAELVSSLRALLEPHGARRRKS</sequence>
<keyword evidence="5" id="KW-1185">Reference proteome</keyword>
<name>A0A6N7PTR1_9BACT</name>
<organism evidence="4 5">
    <name type="scientific">Polyangium spumosum</name>
    <dbReference type="NCBI Taxonomy" id="889282"/>
    <lineage>
        <taxon>Bacteria</taxon>
        <taxon>Pseudomonadati</taxon>
        <taxon>Myxococcota</taxon>
        <taxon>Polyangia</taxon>
        <taxon>Polyangiales</taxon>
        <taxon>Polyangiaceae</taxon>
        <taxon>Polyangium</taxon>
    </lineage>
</organism>
<evidence type="ECO:0000256" key="1">
    <source>
        <dbReference type="ARBA" id="ARBA00022553"/>
    </source>
</evidence>
<dbReference type="PANTHER" id="PTHR44591">
    <property type="entry name" value="STRESS RESPONSE REGULATOR PROTEIN 1"/>
    <property type="match status" value="1"/>
</dbReference>
<dbReference type="PANTHER" id="PTHR44591:SF23">
    <property type="entry name" value="CHEY SUBFAMILY"/>
    <property type="match status" value="1"/>
</dbReference>
<dbReference type="PROSITE" id="PS50110">
    <property type="entry name" value="RESPONSE_REGULATORY"/>
    <property type="match status" value="1"/>
</dbReference>
<accession>A0A6N7PTR1</accession>
<dbReference type="GO" id="GO:0000160">
    <property type="term" value="P:phosphorelay signal transduction system"/>
    <property type="evidence" value="ECO:0007669"/>
    <property type="project" value="InterPro"/>
</dbReference>
<dbReference type="Proteomes" id="UP000440224">
    <property type="component" value="Unassembled WGS sequence"/>
</dbReference>
<proteinExistence type="predicted"/>
<dbReference type="Gene3D" id="3.40.50.2300">
    <property type="match status" value="1"/>
</dbReference>
<reference evidence="4 5" key="1">
    <citation type="submission" date="2019-10" db="EMBL/GenBank/DDBJ databases">
        <title>A soil myxobacterium in the family Polyangiaceae.</title>
        <authorList>
            <person name="Li Y."/>
            <person name="Wang J."/>
        </authorList>
    </citation>
    <scope>NUCLEOTIDE SEQUENCE [LARGE SCALE GENOMIC DNA]</scope>
    <source>
        <strain evidence="4 5">DSM 14734</strain>
    </source>
</reference>
<dbReference type="AlphaFoldDB" id="A0A6N7PTR1"/>
<keyword evidence="1 2" id="KW-0597">Phosphoprotein</keyword>